<keyword evidence="2" id="KW-1185">Reference proteome</keyword>
<evidence type="ECO:0000313" key="1">
    <source>
        <dbReference type="EMBL" id="SNQ46460.1"/>
    </source>
</evidence>
<organism evidence="1 2">
    <name type="scientific">Frankia canadensis</name>
    <dbReference type="NCBI Taxonomy" id="1836972"/>
    <lineage>
        <taxon>Bacteria</taxon>
        <taxon>Bacillati</taxon>
        <taxon>Actinomycetota</taxon>
        <taxon>Actinomycetes</taxon>
        <taxon>Frankiales</taxon>
        <taxon>Frankiaceae</taxon>
        <taxon>Frankia</taxon>
    </lineage>
</organism>
<protein>
    <submittedName>
        <fullName evidence="1">Uncharacterized protein</fullName>
    </submittedName>
</protein>
<dbReference type="AlphaFoldDB" id="A0A2I2KLB1"/>
<reference evidence="1 2" key="1">
    <citation type="submission" date="2017-06" db="EMBL/GenBank/DDBJ databases">
        <authorList>
            <person name="Kim H.J."/>
            <person name="Triplett B.A."/>
        </authorList>
    </citation>
    <scope>NUCLEOTIDE SEQUENCE [LARGE SCALE GENOMIC DNA]</scope>
    <source>
        <strain evidence="1">FRACA_ARgP5</strain>
    </source>
</reference>
<evidence type="ECO:0000313" key="2">
    <source>
        <dbReference type="Proteomes" id="UP000234331"/>
    </source>
</evidence>
<sequence length="135" mass="14019">MLRLRCNAAVGRNIGPTEYGPLTFFEPHRSASADEWNPPWITGPELVCSMTANNDESARLTRPLLLDGGKVLSPAGPLPAAGDSGWRGTSASPPVKATLCTCAGKCVGKICGLIGGCFLGRPLLVAAGYDHGAQK</sequence>
<dbReference type="EMBL" id="FZMO01000046">
    <property type="protein sequence ID" value="SNQ46460.1"/>
    <property type="molecule type" value="Genomic_DNA"/>
</dbReference>
<accession>A0A2I2KLB1</accession>
<dbReference type="Proteomes" id="UP000234331">
    <property type="component" value="Unassembled WGS sequence"/>
</dbReference>
<gene>
    <name evidence="1" type="ORF">FRACA_140059</name>
</gene>
<proteinExistence type="predicted"/>
<name>A0A2I2KLB1_9ACTN</name>